<accession>A0AAP0KPH5</accession>
<protein>
    <submittedName>
        <fullName evidence="1">Uncharacterized protein</fullName>
    </submittedName>
</protein>
<name>A0AAP0KPH5_9MAGN</name>
<dbReference type="Proteomes" id="UP001417504">
    <property type="component" value="Unassembled WGS sequence"/>
</dbReference>
<comment type="caution">
    <text evidence="1">The sequence shown here is derived from an EMBL/GenBank/DDBJ whole genome shotgun (WGS) entry which is preliminary data.</text>
</comment>
<keyword evidence="2" id="KW-1185">Reference proteome</keyword>
<proteinExistence type="predicted"/>
<evidence type="ECO:0000313" key="1">
    <source>
        <dbReference type="EMBL" id="KAK9156298.1"/>
    </source>
</evidence>
<organism evidence="1 2">
    <name type="scientific">Stephania japonica</name>
    <dbReference type="NCBI Taxonomy" id="461633"/>
    <lineage>
        <taxon>Eukaryota</taxon>
        <taxon>Viridiplantae</taxon>
        <taxon>Streptophyta</taxon>
        <taxon>Embryophyta</taxon>
        <taxon>Tracheophyta</taxon>
        <taxon>Spermatophyta</taxon>
        <taxon>Magnoliopsida</taxon>
        <taxon>Ranunculales</taxon>
        <taxon>Menispermaceae</taxon>
        <taxon>Menispermoideae</taxon>
        <taxon>Cissampelideae</taxon>
        <taxon>Stephania</taxon>
    </lineage>
</organism>
<gene>
    <name evidence="1" type="ORF">Sjap_003778</name>
</gene>
<dbReference type="AlphaFoldDB" id="A0AAP0KPH5"/>
<dbReference type="EMBL" id="JBBNAE010000001">
    <property type="protein sequence ID" value="KAK9156298.1"/>
    <property type="molecule type" value="Genomic_DNA"/>
</dbReference>
<sequence>MNFLSWRRVGSSCSIKFMTDGILLRETQVLGVGTSIESSILLLLFNTFIDEGGEQALSQFHPNPSSAIALVLSKEINCGHKIKSNCKFPSMIVVQWQAFSSLLSINERFKGDEEAENTIVPSAAVVVGLVSLLGRRADDLELGTRHGARQT</sequence>
<evidence type="ECO:0000313" key="2">
    <source>
        <dbReference type="Proteomes" id="UP001417504"/>
    </source>
</evidence>
<reference evidence="1 2" key="1">
    <citation type="submission" date="2024-01" db="EMBL/GenBank/DDBJ databases">
        <title>Genome assemblies of Stephania.</title>
        <authorList>
            <person name="Yang L."/>
        </authorList>
    </citation>
    <scope>NUCLEOTIDE SEQUENCE [LARGE SCALE GENOMIC DNA]</scope>
    <source>
        <strain evidence="1">QJT</strain>
        <tissue evidence="1">Leaf</tissue>
    </source>
</reference>